<evidence type="ECO:0000313" key="2">
    <source>
        <dbReference type="Proteomes" id="UP000255193"/>
    </source>
</evidence>
<sequence>MTYKNWDKVRDNRLHVYLNQHELDTFLEAMRLRDLDQKSTAARTMLIEQAQAIIVDSRKHRPAQTKTQTVKYQLPSGFFTVLTKM</sequence>
<dbReference type="EMBL" id="UGQA01000001">
    <property type="protein sequence ID" value="STY95085.1"/>
    <property type="molecule type" value="Genomic_DNA"/>
</dbReference>
<evidence type="ECO:0000313" key="1">
    <source>
        <dbReference type="EMBL" id="STY95085.1"/>
    </source>
</evidence>
<organism evidence="1 2">
    <name type="scientific">Faucicola atlantae</name>
    <dbReference type="NCBI Taxonomy" id="34059"/>
    <lineage>
        <taxon>Bacteria</taxon>
        <taxon>Pseudomonadati</taxon>
        <taxon>Pseudomonadota</taxon>
        <taxon>Gammaproteobacteria</taxon>
        <taxon>Moraxellales</taxon>
        <taxon>Moraxellaceae</taxon>
        <taxon>Faucicola</taxon>
    </lineage>
</organism>
<accession>A0A378Q346</accession>
<reference evidence="1 2" key="1">
    <citation type="submission" date="2018-06" db="EMBL/GenBank/DDBJ databases">
        <authorList>
            <consortium name="Pathogen Informatics"/>
            <person name="Doyle S."/>
        </authorList>
    </citation>
    <scope>NUCLEOTIDE SEQUENCE [LARGE SCALE GENOMIC DNA]</scope>
    <source>
        <strain evidence="1 2">NCTC11091</strain>
    </source>
</reference>
<dbReference type="AlphaFoldDB" id="A0A378Q346"/>
<proteinExistence type="predicted"/>
<protein>
    <submittedName>
        <fullName evidence="1">Uncharacterized protein</fullName>
    </submittedName>
</protein>
<gene>
    <name evidence="1" type="ORF">NCTC11091_00871</name>
</gene>
<dbReference type="RefSeq" id="WP_079352125.1">
    <property type="nucleotide sequence ID" value="NZ_MXAO01000048.1"/>
</dbReference>
<dbReference type="Proteomes" id="UP000255193">
    <property type="component" value="Unassembled WGS sequence"/>
</dbReference>
<name>A0A378Q346_9GAMM</name>